<feature type="domain" description="IDEAL" evidence="1">
    <location>
        <begin position="67"/>
        <end position="102"/>
    </location>
</feature>
<sequence>MNMMLSNNASIIKTGDWIKGESRDGELVIGYIESPLFDGAVNVTVVNSDNKETVGKTIQMLSKRVKKLPDSMVTNREQILFQIDLALSTGDEEWFLELSSKLNSMRQLAEGVHLTK</sequence>
<dbReference type="EMBL" id="JAFBED010000003">
    <property type="protein sequence ID" value="MBM7619654.1"/>
    <property type="molecule type" value="Genomic_DNA"/>
</dbReference>
<keyword evidence="3" id="KW-1185">Reference proteome</keyword>
<dbReference type="InterPro" id="IPR014957">
    <property type="entry name" value="IDEAL_dom"/>
</dbReference>
<proteinExistence type="predicted"/>
<evidence type="ECO:0000313" key="3">
    <source>
        <dbReference type="Proteomes" id="UP000737402"/>
    </source>
</evidence>
<dbReference type="SMART" id="SM00914">
    <property type="entry name" value="IDEAL"/>
    <property type="match status" value="1"/>
</dbReference>
<evidence type="ECO:0000313" key="2">
    <source>
        <dbReference type="EMBL" id="MBM7619654.1"/>
    </source>
</evidence>
<organism evidence="2 3">
    <name type="scientific">Sutcliffiella tianshenii</name>
    <dbReference type="NCBI Taxonomy" id="1463404"/>
    <lineage>
        <taxon>Bacteria</taxon>
        <taxon>Bacillati</taxon>
        <taxon>Bacillota</taxon>
        <taxon>Bacilli</taxon>
        <taxon>Bacillales</taxon>
        <taxon>Bacillaceae</taxon>
        <taxon>Sutcliffiella</taxon>
    </lineage>
</organism>
<accession>A0ABS2NYG2</accession>
<dbReference type="Gene3D" id="4.10.810.10">
    <property type="entry name" value="Virus Scaffolding Protein, Chain A"/>
    <property type="match status" value="1"/>
</dbReference>
<name>A0ABS2NYG2_9BACI</name>
<dbReference type="Pfam" id="PF08858">
    <property type="entry name" value="IDEAL"/>
    <property type="match status" value="1"/>
</dbReference>
<dbReference type="InterPro" id="IPR027393">
    <property type="entry name" value="Virus_scaffolding_prot_C"/>
</dbReference>
<comment type="caution">
    <text evidence="2">The sequence shown here is derived from an EMBL/GenBank/DDBJ whole genome shotgun (WGS) entry which is preliminary data.</text>
</comment>
<reference evidence="2 3" key="1">
    <citation type="submission" date="2021-01" db="EMBL/GenBank/DDBJ databases">
        <title>Genomic Encyclopedia of Type Strains, Phase IV (KMG-IV): sequencing the most valuable type-strain genomes for metagenomic binning, comparative biology and taxonomic classification.</title>
        <authorList>
            <person name="Goeker M."/>
        </authorList>
    </citation>
    <scope>NUCLEOTIDE SEQUENCE [LARGE SCALE GENOMIC DNA]</scope>
    <source>
        <strain evidence="2 3">DSM 25879</strain>
    </source>
</reference>
<evidence type="ECO:0000259" key="1">
    <source>
        <dbReference type="SMART" id="SM00914"/>
    </source>
</evidence>
<gene>
    <name evidence="2" type="ORF">JOC95_001506</name>
</gene>
<dbReference type="Proteomes" id="UP000737402">
    <property type="component" value="Unassembled WGS sequence"/>
</dbReference>
<protein>
    <recommendedName>
        <fullName evidence="1">IDEAL domain-containing protein</fullName>
    </recommendedName>
</protein>